<dbReference type="EMBL" id="CP067089">
    <property type="protein sequence ID" value="QQO08437.1"/>
    <property type="molecule type" value="Genomic_DNA"/>
</dbReference>
<dbReference type="Gene3D" id="3.40.50.720">
    <property type="entry name" value="NAD(P)-binding Rossmann-like Domain"/>
    <property type="match status" value="1"/>
</dbReference>
<keyword evidence="4" id="KW-1185">Reference proteome</keyword>
<dbReference type="PANTHER" id="PTHR43377">
    <property type="entry name" value="BILIVERDIN REDUCTASE A"/>
    <property type="match status" value="1"/>
</dbReference>
<protein>
    <submittedName>
        <fullName evidence="3">Gfo/Idh/MocA family oxidoreductase</fullName>
    </submittedName>
</protein>
<dbReference type="PANTHER" id="PTHR43377:SF1">
    <property type="entry name" value="BILIVERDIN REDUCTASE A"/>
    <property type="match status" value="1"/>
</dbReference>
<evidence type="ECO:0000259" key="1">
    <source>
        <dbReference type="Pfam" id="PF01408"/>
    </source>
</evidence>
<feature type="domain" description="GFO/IDH/MocA-like oxidoreductase" evidence="2">
    <location>
        <begin position="167"/>
        <end position="233"/>
    </location>
</feature>
<dbReference type="Pfam" id="PF22725">
    <property type="entry name" value="GFO_IDH_MocA_C3"/>
    <property type="match status" value="1"/>
</dbReference>
<dbReference type="Pfam" id="PF01408">
    <property type="entry name" value="GFO_IDH_MocA"/>
    <property type="match status" value="1"/>
</dbReference>
<dbReference type="GO" id="GO:0000166">
    <property type="term" value="F:nucleotide binding"/>
    <property type="evidence" value="ECO:0007669"/>
    <property type="project" value="InterPro"/>
</dbReference>
<dbReference type="RefSeq" id="WP_215625743.1">
    <property type="nucleotide sequence ID" value="NZ_CP067089.2"/>
</dbReference>
<name>A0A7T7XLJ2_9SPIR</name>
<dbReference type="Gene3D" id="3.30.360.10">
    <property type="entry name" value="Dihydrodipicolinate Reductase, domain 2"/>
    <property type="match status" value="1"/>
</dbReference>
<dbReference type="InterPro" id="IPR036291">
    <property type="entry name" value="NAD(P)-bd_dom_sf"/>
</dbReference>
<dbReference type="InterPro" id="IPR055170">
    <property type="entry name" value="GFO_IDH_MocA-like_dom"/>
</dbReference>
<dbReference type="InterPro" id="IPR000683">
    <property type="entry name" value="Gfo/Idh/MocA-like_OxRdtase_N"/>
</dbReference>
<dbReference type="SUPFAM" id="SSF51735">
    <property type="entry name" value="NAD(P)-binding Rossmann-fold domains"/>
    <property type="match status" value="1"/>
</dbReference>
<accession>A0A7T7XLJ2</accession>
<gene>
    <name evidence="3" type="ORF">JFL75_16080</name>
</gene>
<dbReference type="InterPro" id="IPR051450">
    <property type="entry name" value="Gfo/Idh/MocA_Oxidoreductases"/>
</dbReference>
<reference evidence="3" key="1">
    <citation type="submission" date="2021-01" db="EMBL/GenBank/DDBJ databases">
        <title>Description of Breznakiella homolactica.</title>
        <authorList>
            <person name="Song Y."/>
            <person name="Brune A."/>
        </authorList>
    </citation>
    <scope>NUCLEOTIDE SEQUENCE</scope>
    <source>
        <strain evidence="3">RmG30</strain>
    </source>
</reference>
<evidence type="ECO:0000313" key="3">
    <source>
        <dbReference type="EMBL" id="QQO08437.1"/>
    </source>
</evidence>
<sequence length="321" mass="36285">MNTRICFIGAGKMANMVHYPSAASFNDVDIAGVCDLDENRLKETADQYNIRNRYSDYRKMIDTEKPDGVYAIGPSNYMYDIIRWCIEQKLPVFCEKPLGLNYHQAQMLTELAEKNKVITQVGHQRRSSPILGKMAERCRTHGPVSHAVCEFYKFDMNPMYGACDHIHDDCSHSVDTIRWICGGDVTGVESTCKRIGTPDINWVQSVLHFDNGSTGIIINSWASGRRVFRLELHSPGIYADVEIENKAYLYENGNYEGEVFDAKEVSGSDEFFIYGGFQKKSREFIDSVQSGTESTSSPFRDVLKTMKVIETITAQTLTQGI</sequence>
<feature type="domain" description="Gfo/Idh/MocA-like oxidoreductase N-terminal" evidence="1">
    <location>
        <begin position="4"/>
        <end position="123"/>
    </location>
</feature>
<dbReference type="AlphaFoldDB" id="A0A7T7XLJ2"/>
<proteinExistence type="predicted"/>
<evidence type="ECO:0000259" key="2">
    <source>
        <dbReference type="Pfam" id="PF22725"/>
    </source>
</evidence>
<organism evidence="3 4">
    <name type="scientific">Breznakiella homolactica</name>
    <dbReference type="NCBI Taxonomy" id="2798577"/>
    <lineage>
        <taxon>Bacteria</taxon>
        <taxon>Pseudomonadati</taxon>
        <taxon>Spirochaetota</taxon>
        <taxon>Spirochaetia</taxon>
        <taxon>Spirochaetales</taxon>
        <taxon>Breznakiellaceae</taxon>
        <taxon>Breznakiella</taxon>
    </lineage>
</organism>
<dbReference type="SUPFAM" id="SSF55347">
    <property type="entry name" value="Glyceraldehyde-3-phosphate dehydrogenase-like, C-terminal domain"/>
    <property type="match status" value="1"/>
</dbReference>
<dbReference type="KEGG" id="bhc:JFL75_16080"/>
<dbReference type="Proteomes" id="UP000595917">
    <property type="component" value="Chromosome"/>
</dbReference>
<evidence type="ECO:0000313" key="4">
    <source>
        <dbReference type="Proteomes" id="UP000595917"/>
    </source>
</evidence>